<reference evidence="1" key="1">
    <citation type="submission" date="2014-02" db="EMBL/GenBank/DDBJ databases">
        <title>Expanding our view of genomic diversity in Candidatus Accumulibacter clades.</title>
        <authorList>
            <person name="Skennerton C.T."/>
            <person name="Barr J.J."/>
            <person name="Slater F.R."/>
            <person name="Bond P.L."/>
            <person name="Tyson G.W."/>
        </authorList>
    </citation>
    <scope>NUCLEOTIDE SEQUENCE [LARGE SCALE GENOMIC DNA]</scope>
</reference>
<keyword evidence="2" id="KW-1185">Reference proteome</keyword>
<dbReference type="EMBL" id="JEMY01000067">
    <property type="protein sequence ID" value="EXI84583.1"/>
    <property type="molecule type" value="Genomic_DNA"/>
</dbReference>
<comment type="caution">
    <text evidence="1">The sequence shown here is derived from an EMBL/GenBank/DDBJ whole genome shotgun (WGS) entry which is preliminary data.</text>
</comment>
<evidence type="ECO:0000313" key="1">
    <source>
        <dbReference type="EMBL" id="EXI84583.1"/>
    </source>
</evidence>
<evidence type="ECO:0000313" key="2">
    <source>
        <dbReference type="Proteomes" id="UP000022141"/>
    </source>
</evidence>
<protein>
    <submittedName>
        <fullName evidence="1">Uncharacterized protein</fullName>
    </submittedName>
</protein>
<name>A0A011NP92_ACCRE</name>
<sequence length="30" mass="3414">MLEKLIVEADDSITRGLDDEAFDNYLNVTL</sequence>
<dbReference type="AlphaFoldDB" id="A0A011NP92"/>
<dbReference type="Proteomes" id="UP000022141">
    <property type="component" value="Unassembled WGS sequence"/>
</dbReference>
<accession>A0A011NP92</accession>
<organism evidence="1 2">
    <name type="scientific">Accumulibacter regalis</name>
    <dbReference type="NCBI Taxonomy" id="522306"/>
    <lineage>
        <taxon>Bacteria</taxon>
        <taxon>Pseudomonadati</taxon>
        <taxon>Pseudomonadota</taxon>
        <taxon>Betaproteobacteria</taxon>
        <taxon>Candidatus Accumulibacter</taxon>
    </lineage>
</organism>
<proteinExistence type="predicted"/>
<dbReference type="STRING" id="1454004.AW11_03826"/>
<gene>
    <name evidence="1" type="ORF">AW11_03826</name>
</gene>